<dbReference type="VEuPathDB" id="TriTrypDB:BSAL_88605"/>
<organism evidence="2 3">
    <name type="scientific">Bodo saltans</name>
    <name type="common">Flagellated protozoan</name>
    <dbReference type="NCBI Taxonomy" id="75058"/>
    <lineage>
        <taxon>Eukaryota</taxon>
        <taxon>Discoba</taxon>
        <taxon>Euglenozoa</taxon>
        <taxon>Kinetoplastea</taxon>
        <taxon>Metakinetoplastina</taxon>
        <taxon>Eubodonida</taxon>
        <taxon>Bodonidae</taxon>
        <taxon>Bodo</taxon>
    </lineage>
</organism>
<accession>A0A0S4JB76</accession>
<keyword evidence="3" id="KW-1185">Reference proteome</keyword>
<proteinExistence type="predicted"/>
<name>A0A0S4JB76_BODSA</name>
<feature type="compositionally biased region" description="Pro residues" evidence="1">
    <location>
        <begin position="233"/>
        <end position="244"/>
    </location>
</feature>
<feature type="region of interest" description="Disordered" evidence="1">
    <location>
        <begin position="123"/>
        <end position="156"/>
    </location>
</feature>
<protein>
    <submittedName>
        <fullName evidence="2">Uncharacterized protein</fullName>
    </submittedName>
</protein>
<feature type="compositionally biased region" description="Low complexity" evidence="1">
    <location>
        <begin position="123"/>
        <end position="139"/>
    </location>
</feature>
<feature type="region of interest" description="Disordered" evidence="1">
    <location>
        <begin position="223"/>
        <end position="266"/>
    </location>
</feature>
<dbReference type="Proteomes" id="UP000051952">
    <property type="component" value="Unassembled WGS sequence"/>
</dbReference>
<dbReference type="EMBL" id="CYKH01001117">
    <property type="protein sequence ID" value="CUG84372.1"/>
    <property type="molecule type" value="Genomic_DNA"/>
</dbReference>
<feature type="compositionally biased region" description="Polar residues" evidence="1">
    <location>
        <begin position="142"/>
        <end position="153"/>
    </location>
</feature>
<gene>
    <name evidence="2" type="ORF">BSAL_88605</name>
</gene>
<dbReference type="AlphaFoldDB" id="A0A0S4JB76"/>
<evidence type="ECO:0000256" key="1">
    <source>
        <dbReference type="SAM" id="MobiDB-lite"/>
    </source>
</evidence>
<evidence type="ECO:0000313" key="3">
    <source>
        <dbReference type="Proteomes" id="UP000051952"/>
    </source>
</evidence>
<sequence length="475" mass="51781">MSRNQQPQQPLPTFGGSGRRATHLPQHAPKKMRKMPLLPLIRIKTPNQQEFHHRSGVSWMPLASPCSGAMLDSCLNDWLRSTSTAVNEPKPNLKVSSWRCPLSPVASGCDLAGMWGSNSDFGGLSDMSDDGGSSSTWGSPARQLSSMFPSSNEVDAPLAEEKEKVVVDDHRCATPTEELPFAQVSCVAGTSVSVRDDDDDVTITGLSLVTNVSCMPHGALHDVSDDEYIQPSGRPPSPQPPQPTAPSLHSSTQHEPSAPVTARKNNPYTPALPSYHLKLAPAWMSPHGLHAASIASACMLSGCPSRPLFLPFSSDVFATHDNGCTNGFVVPMVVKQYASNEWLRHGGDAFNPLMCLNGCIAVLFEGTPQWKRPVVVGFSPRWHQNAHGTWFPSGLLFIDVWFPTDLGCDWSRTVAAFASRMSHCFLMDRCGVWYDASRLALSAVQRHYKSSMSQDQRHKLTDGLPTGALTFEMAY</sequence>
<reference evidence="3" key="1">
    <citation type="submission" date="2015-09" db="EMBL/GenBank/DDBJ databases">
        <authorList>
            <consortium name="Pathogen Informatics"/>
        </authorList>
    </citation>
    <scope>NUCLEOTIDE SEQUENCE [LARGE SCALE GENOMIC DNA]</scope>
    <source>
        <strain evidence="3">Lake Konstanz</strain>
    </source>
</reference>
<evidence type="ECO:0000313" key="2">
    <source>
        <dbReference type="EMBL" id="CUG84372.1"/>
    </source>
</evidence>
<feature type="region of interest" description="Disordered" evidence="1">
    <location>
        <begin position="1"/>
        <end position="31"/>
    </location>
</feature>